<keyword evidence="1" id="KW-0175">Coiled coil</keyword>
<evidence type="ECO:0000256" key="1">
    <source>
        <dbReference type="SAM" id="Coils"/>
    </source>
</evidence>
<gene>
    <name evidence="3" type="ORF">c0_g1_i8</name>
</gene>
<dbReference type="EMBL" id="GDHF01031155">
    <property type="protein sequence ID" value="JAI21159.1"/>
    <property type="molecule type" value="Transcribed_RNA"/>
</dbReference>
<proteinExistence type="predicted"/>
<feature type="region of interest" description="Disordered" evidence="2">
    <location>
        <begin position="320"/>
        <end position="351"/>
    </location>
</feature>
<feature type="compositionally biased region" description="Basic and acidic residues" evidence="2">
    <location>
        <begin position="335"/>
        <end position="348"/>
    </location>
</feature>
<feature type="compositionally biased region" description="Low complexity" evidence="2">
    <location>
        <begin position="323"/>
        <end position="333"/>
    </location>
</feature>
<reference evidence="3" key="1">
    <citation type="submission" date="2015-06" db="EMBL/GenBank/DDBJ databases">
        <authorList>
            <person name="Hoefler B.C."/>
            <person name="Straight P.D."/>
        </authorList>
    </citation>
    <scope>NUCLEOTIDE SEQUENCE</scope>
</reference>
<sequence>MQMDFFFNDRHIVFAVENDQNDVGTKLNQTTKTDCTTTANEIISENCGKLDDIEATVLRSNDKTTAGTTPVKSCLSRHNSMHTSIKKKVNISTQAEIIEPDPAPQSPHEPVSSNVDDDDVFSDSLPPPKRESMCAPYIEQTDVPELVAYAHGLPEWFNDERINEIGCIEPPVTPVGRDELELRRQRLYTDLLHAAHAAVEHNVRFTSFATNITGDAISRISGSVRDCDPDLKPSVAENLEKLVNRLEQLVERLEHSISARELEVANRTIDAVRTKKRESFNLERTELPTATPTELLPLQTESINNRIEKLEHSLYQINERHSSSLSTSNSQCSQKLRELQEHKQQKEEDSLENIPTVLEDYQVSTLLPVSEGEQYSQLKPPSEMSVLGFQNIISGPLNQYLALSEKIGGDVAKHAQLVKLAFE</sequence>
<name>A0A0K8U322_BACLA</name>
<dbReference type="InterPro" id="IPR018106">
    <property type="entry name" value="CAP_CS_N"/>
</dbReference>
<evidence type="ECO:0000313" key="3">
    <source>
        <dbReference type="EMBL" id="JAI21159.1"/>
    </source>
</evidence>
<organism evidence="3">
    <name type="scientific">Bactrocera latifrons</name>
    <name type="common">Malaysian fruit fly</name>
    <name type="synonym">Chaetodacus latifrons</name>
    <dbReference type="NCBI Taxonomy" id="174628"/>
    <lineage>
        <taxon>Eukaryota</taxon>
        <taxon>Metazoa</taxon>
        <taxon>Ecdysozoa</taxon>
        <taxon>Arthropoda</taxon>
        <taxon>Hexapoda</taxon>
        <taxon>Insecta</taxon>
        <taxon>Pterygota</taxon>
        <taxon>Neoptera</taxon>
        <taxon>Endopterygota</taxon>
        <taxon>Diptera</taxon>
        <taxon>Brachycera</taxon>
        <taxon>Muscomorpha</taxon>
        <taxon>Tephritoidea</taxon>
        <taxon>Tephritidae</taxon>
        <taxon>Bactrocera</taxon>
        <taxon>Bactrocera</taxon>
    </lineage>
</organism>
<feature type="coiled-coil region" evidence="1">
    <location>
        <begin position="232"/>
        <end position="263"/>
    </location>
</feature>
<feature type="region of interest" description="Disordered" evidence="2">
    <location>
        <begin position="99"/>
        <end position="132"/>
    </location>
</feature>
<accession>A0A0K8U322</accession>
<evidence type="ECO:0000256" key="2">
    <source>
        <dbReference type="SAM" id="MobiDB-lite"/>
    </source>
</evidence>
<dbReference type="AlphaFoldDB" id="A0A0K8U322"/>
<protein>
    <submittedName>
        <fullName evidence="3">Uncharacterized protein</fullName>
    </submittedName>
</protein>
<dbReference type="PROSITE" id="PS01088">
    <property type="entry name" value="CAP_1"/>
    <property type="match status" value="1"/>
</dbReference>
<dbReference type="OrthoDB" id="1601at2759"/>